<evidence type="ECO:0008006" key="4">
    <source>
        <dbReference type="Google" id="ProtNLM"/>
    </source>
</evidence>
<evidence type="ECO:0000313" key="2">
    <source>
        <dbReference type="EMBL" id="EGN56188.1"/>
    </source>
</evidence>
<keyword evidence="3" id="KW-1185">Reference proteome</keyword>
<name>F8N6A7_9BACT</name>
<organism evidence="2 3">
    <name type="scientific">Hallella multisaccharivorax DSM 17128</name>
    <dbReference type="NCBI Taxonomy" id="688246"/>
    <lineage>
        <taxon>Bacteria</taxon>
        <taxon>Pseudomonadati</taxon>
        <taxon>Bacteroidota</taxon>
        <taxon>Bacteroidia</taxon>
        <taxon>Bacteroidales</taxon>
        <taxon>Prevotellaceae</taxon>
        <taxon>Hallella</taxon>
    </lineage>
</organism>
<accession>F8N6A7</accession>
<dbReference type="HOGENOM" id="CLU_019825_0_0_10"/>
<sequence length="679" mass="78300">MSYNKLLLFLFVIIPMRLFAQNDTIQAARQLREVIVSGKYIQQEADHYNCIPTSKQRRHSHSGFELVRNMMIAGVDVNTEGGSVTTPAGAAALYINGRGASFREIQSLRPKDVVRIEYYDMPTGKYAKDKAAMNFIVRTYNYGGYAQVDGLQGLDYKKGDYNATSRYSFGKYNMNVWAGYNISNPKVDVYSIERYQLPEEVTKTSVSCNNDKEKIGRYFTASLSRMSQKTTWMLRASIENNRDWDNTQNGSTLYSGMGLNDGYNVNSYLRNSTVKPTFYAYYNRTLDRDRSLDAVFDSYYARNKYKRDMQEYDRYISDVDEDYFYSKFNANYNISLPKQNFLTFSLHEYLRVSQDNYKNLNNYGQHLRSSETIFFIDYSKRWKKMMVDINPGVSYLVYKIHGDEAVKHIAPRLQMSYSWMPDKIQRVRLFFSLGNTFPSLSYVNHVEQQIDRLMLRRGNPTMDNSTLLGPGLTYSVNYKSWSALLSSYYMYMSNAIVGTYSSEGGKVVNSFTSDSRNHQSVTSLSLTWKPTSDFNVKMDGSYSYFAVNRAVHERLGGWQMGIQANYYVGDFSFSASCSSESRILQSYQTHIRTPWQYGLSAEWSHENIAVILEAKNLFVQNNVIKSSLYSGAYDISERMRRESDNSFASLKFVCSLDYGKKVSHSPKYEVKDTGSTILR</sequence>
<feature type="signal peptide" evidence="1">
    <location>
        <begin position="1"/>
        <end position="20"/>
    </location>
</feature>
<dbReference type="AlphaFoldDB" id="F8N6A7"/>
<evidence type="ECO:0000256" key="1">
    <source>
        <dbReference type="SAM" id="SignalP"/>
    </source>
</evidence>
<keyword evidence="1" id="KW-0732">Signal</keyword>
<dbReference type="eggNOG" id="COG4771">
    <property type="taxonomic scope" value="Bacteria"/>
</dbReference>
<dbReference type="STRING" id="688246.Premu_0724"/>
<gene>
    <name evidence="2" type="ORF">Premu_0724</name>
</gene>
<protein>
    <recommendedName>
        <fullName evidence="4">Outer membrane protein beta-barrel domain-containing protein</fullName>
    </recommendedName>
</protein>
<dbReference type="SUPFAM" id="SSF56935">
    <property type="entry name" value="Porins"/>
    <property type="match status" value="1"/>
</dbReference>
<reference evidence="3" key="1">
    <citation type="journal article" date="2011" name="Stand. Genomic Sci.">
        <title>Non-contiguous finished genome sequence of the opportunistic oral pathogen Prevotella multisaccharivorax type strain (PPPA20).</title>
        <authorList>
            <person name="Pati A."/>
            <person name="Gronow S."/>
            <person name="Lu M."/>
            <person name="Lapidus A."/>
            <person name="Nolan M."/>
            <person name="Lucas S."/>
            <person name="Hammon N."/>
            <person name="Deshpande S."/>
            <person name="Cheng J.F."/>
            <person name="Tapia R."/>
            <person name="Han C."/>
            <person name="Goodwin L."/>
            <person name="Pitluck S."/>
            <person name="Liolios K."/>
            <person name="Pagani I."/>
            <person name="Mavromatis K."/>
            <person name="Mikhailova N."/>
            <person name="Huntemann M."/>
            <person name="Chen A."/>
            <person name="Palaniappan K."/>
            <person name="Land M."/>
            <person name="Hauser L."/>
            <person name="Detter J.C."/>
            <person name="Brambilla E.M."/>
            <person name="Rohde M."/>
            <person name="Goker M."/>
            <person name="Woyke T."/>
            <person name="Bristow J."/>
            <person name="Eisen J.A."/>
            <person name="Markowitz V."/>
            <person name="Hugenholtz P."/>
            <person name="Kyrpides N.C."/>
            <person name="Klenk H.P."/>
            <person name="Ivanova N."/>
        </authorList>
    </citation>
    <scope>NUCLEOTIDE SEQUENCE [LARGE SCALE GENOMIC DNA]</scope>
    <source>
        <strain evidence="3">DSM 17128</strain>
    </source>
</reference>
<dbReference type="Proteomes" id="UP000002772">
    <property type="component" value="Unassembled WGS sequence"/>
</dbReference>
<feature type="chain" id="PRO_5003375438" description="Outer membrane protein beta-barrel domain-containing protein" evidence="1">
    <location>
        <begin position="21"/>
        <end position="679"/>
    </location>
</feature>
<proteinExistence type="predicted"/>
<dbReference type="EMBL" id="GL945017">
    <property type="protein sequence ID" value="EGN56188.1"/>
    <property type="molecule type" value="Genomic_DNA"/>
</dbReference>
<evidence type="ECO:0000313" key="3">
    <source>
        <dbReference type="Proteomes" id="UP000002772"/>
    </source>
</evidence>